<sequence>MAAALVLGILLGEADYQLHAPHLLRCALLVENWQLPWRGDVFWCPAGNTWTIVALLPSWGLYPLTAAAVAAAGATLGTVGLVAYACALWTVEMAVPFGAFLSQTFWLSSKQHEVLYFWPVAQLTDFVIGVLASEVSRRVVVSRAAEAAEAAEAKAVDRDVRVGEARSGDARSGGVRPPLCRARSSYGAWAALADASVLCVMFACFCTPWPGYRVGWEPFFDHGLVLPLSVFLCASACDERALCVRLLSHPALVSLGSYSFDVFLFQFPLKQLFSGLLFSSWTGEVFLLYLLTLWTIAGVYAETVEARAVAWLRRVSA</sequence>
<dbReference type="AlphaFoldDB" id="A0A7S4BWC6"/>
<protein>
    <recommendedName>
        <fullName evidence="3">Acyltransferase 3 domain-containing protein</fullName>
    </recommendedName>
</protein>
<feature type="transmembrane region" description="Helical" evidence="1">
    <location>
        <begin position="81"/>
        <end position="102"/>
    </location>
</feature>
<feature type="transmembrane region" description="Helical" evidence="1">
    <location>
        <begin position="114"/>
        <end position="133"/>
    </location>
</feature>
<proteinExistence type="predicted"/>
<organism evidence="2">
    <name type="scientific">Chrysotila carterae</name>
    <name type="common">Marine alga</name>
    <name type="synonym">Syracosphaera carterae</name>
    <dbReference type="NCBI Taxonomy" id="13221"/>
    <lineage>
        <taxon>Eukaryota</taxon>
        <taxon>Haptista</taxon>
        <taxon>Haptophyta</taxon>
        <taxon>Prymnesiophyceae</taxon>
        <taxon>Isochrysidales</taxon>
        <taxon>Isochrysidaceae</taxon>
        <taxon>Chrysotila</taxon>
    </lineage>
</organism>
<feature type="transmembrane region" description="Helical" evidence="1">
    <location>
        <begin position="186"/>
        <end position="210"/>
    </location>
</feature>
<evidence type="ECO:0008006" key="3">
    <source>
        <dbReference type="Google" id="ProtNLM"/>
    </source>
</evidence>
<name>A0A7S4BWC6_CHRCT</name>
<keyword evidence="1" id="KW-0472">Membrane</keyword>
<dbReference type="EMBL" id="HBIZ01049529">
    <property type="protein sequence ID" value="CAE0779058.1"/>
    <property type="molecule type" value="Transcribed_RNA"/>
</dbReference>
<evidence type="ECO:0000313" key="2">
    <source>
        <dbReference type="EMBL" id="CAE0779058.1"/>
    </source>
</evidence>
<reference evidence="2" key="1">
    <citation type="submission" date="2021-01" db="EMBL/GenBank/DDBJ databases">
        <authorList>
            <person name="Corre E."/>
            <person name="Pelletier E."/>
            <person name="Niang G."/>
            <person name="Scheremetjew M."/>
            <person name="Finn R."/>
            <person name="Kale V."/>
            <person name="Holt S."/>
            <person name="Cochrane G."/>
            <person name="Meng A."/>
            <person name="Brown T."/>
            <person name="Cohen L."/>
        </authorList>
    </citation>
    <scope>NUCLEOTIDE SEQUENCE</scope>
    <source>
        <strain evidence="2">CCMP645</strain>
    </source>
</reference>
<accession>A0A7S4BWC6</accession>
<evidence type="ECO:0000256" key="1">
    <source>
        <dbReference type="SAM" id="Phobius"/>
    </source>
</evidence>
<gene>
    <name evidence="2" type="ORF">PCAR00345_LOCUS31697</name>
</gene>
<keyword evidence="1" id="KW-1133">Transmembrane helix</keyword>
<feature type="transmembrane region" description="Helical" evidence="1">
    <location>
        <begin position="285"/>
        <end position="304"/>
    </location>
</feature>
<keyword evidence="1" id="KW-0812">Transmembrane</keyword>
<feature type="transmembrane region" description="Helical" evidence="1">
    <location>
        <begin position="50"/>
        <end position="74"/>
    </location>
</feature>